<evidence type="ECO:0000256" key="1">
    <source>
        <dbReference type="ARBA" id="ARBA00022448"/>
    </source>
</evidence>
<evidence type="ECO:0000259" key="4">
    <source>
        <dbReference type="PROSITE" id="PS50893"/>
    </source>
</evidence>
<dbReference type="PROSITE" id="PS50893">
    <property type="entry name" value="ABC_TRANSPORTER_2"/>
    <property type="match status" value="1"/>
</dbReference>
<accession>I6Z9K1</accession>
<dbReference type="PANTHER" id="PTHR42788">
    <property type="entry name" value="TAURINE IMPORT ATP-BINDING PROTEIN-RELATED"/>
    <property type="match status" value="1"/>
</dbReference>
<dbReference type="AlphaFoldDB" id="I6Z9K1"/>
<sequence length="249" mass="28390">MIELINLGKTYIDEQGFRKVLFKGLNCEFKADKITSILAPVGAGKSSLLKILCGLEEPTEGEIRYELPAPLIYIPSAPSSYPWLNVQENILFGLNKYDKEELQNAIKLTGLVGYETHVPYNNSLGFRFRISIARALIRKSGFLLIDEPFIKMDYRSKAELYFLLRKLNKELNLGMLITTSNINEAIFLSDVLFLMKKSPGEIIRKIDVAITKEENLDTFKSEEFAELRKNVINEFKKLDAENLLANMLV</sequence>
<organism evidence="5 6">
    <name type="scientific">Melioribacter roseus (strain DSM 23840 / JCM 17771 / VKM B-2668 / P3M-2)</name>
    <dbReference type="NCBI Taxonomy" id="1191523"/>
    <lineage>
        <taxon>Bacteria</taxon>
        <taxon>Pseudomonadati</taxon>
        <taxon>Ignavibacteriota</taxon>
        <taxon>Ignavibacteria</taxon>
        <taxon>Ignavibacteriales</taxon>
        <taxon>Melioribacteraceae</taxon>
        <taxon>Melioribacter</taxon>
    </lineage>
</organism>
<dbReference type="OrthoDB" id="594396at2"/>
<feature type="domain" description="ABC transporter" evidence="4">
    <location>
        <begin position="2"/>
        <end position="222"/>
    </location>
</feature>
<keyword evidence="6" id="KW-1185">Reference proteome</keyword>
<gene>
    <name evidence="5" type="ordered locus">MROS_2595</name>
</gene>
<keyword evidence="1" id="KW-0813">Transport</keyword>
<evidence type="ECO:0000313" key="6">
    <source>
        <dbReference type="Proteomes" id="UP000009011"/>
    </source>
</evidence>
<dbReference type="eggNOG" id="COG1116">
    <property type="taxonomic scope" value="Bacteria"/>
</dbReference>
<evidence type="ECO:0000256" key="3">
    <source>
        <dbReference type="ARBA" id="ARBA00022840"/>
    </source>
</evidence>
<dbReference type="InterPro" id="IPR003593">
    <property type="entry name" value="AAA+_ATPase"/>
</dbReference>
<evidence type="ECO:0000256" key="2">
    <source>
        <dbReference type="ARBA" id="ARBA00022741"/>
    </source>
</evidence>
<dbReference type="GO" id="GO:0005524">
    <property type="term" value="F:ATP binding"/>
    <property type="evidence" value="ECO:0007669"/>
    <property type="project" value="UniProtKB-KW"/>
</dbReference>
<protein>
    <submittedName>
        <fullName evidence="5">ABC transporter-like protein</fullName>
    </submittedName>
</protein>
<dbReference type="Proteomes" id="UP000009011">
    <property type="component" value="Chromosome"/>
</dbReference>
<reference evidence="5 6" key="1">
    <citation type="journal article" date="2013" name="PLoS ONE">
        <title>Genomic analysis of Melioribacter roseus, facultatively anaerobic organotrophic bacterium representing a novel deep lineage within Bacteriodetes/Chlorobi group.</title>
        <authorList>
            <person name="Kadnikov V.V."/>
            <person name="Mardanov A.V."/>
            <person name="Podosokorskaya O.A."/>
            <person name="Gavrilov S.N."/>
            <person name="Kublanov I.V."/>
            <person name="Beletsky A.V."/>
            <person name="Bonch-Osmolovskaya E.A."/>
            <person name="Ravin N.V."/>
        </authorList>
    </citation>
    <scope>NUCLEOTIDE SEQUENCE [LARGE SCALE GENOMIC DNA]</scope>
    <source>
        <strain evidence="6">JCM 17771 / P3M-2</strain>
    </source>
</reference>
<dbReference type="Pfam" id="PF00005">
    <property type="entry name" value="ABC_tran"/>
    <property type="match status" value="1"/>
</dbReference>
<keyword evidence="3" id="KW-0067">ATP-binding</keyword>
<dbReference type="GO" id="GO:0016887">
    <property type="term" value="F:ATP hydrolysis activity"/>
    <property type="evidence" value="ECO:0007669"/>
    <property type="project" value="InterPro"/>
</dbReference>
<dbReference type="InterPro" id="IPR050166">
    <property type="entry name" value="ABC_transporter_ATP-bind"/>
</dbReference>
<dbReference type="HOGENOM" id="CLU_000604_1_22_10"/>
<dbReference type="STRING" id="1191523.MROS_2595"/>
<dbReference type="SMART" id="SM00382">
    <property type="entry name" value="AAA"/>
    <property type="match status" value="1"/>
</dbReference>
<dbReference type="SUPFAM" id="SSF52540">
    <property type="entry name" value="P-loop containing nucleoside triphosphate hydrolases"/>
    <property type="match status" value="1"/>
</dbReference>
<evidence type="ECO:0000313" key="5">
    <source>
        <dbReference type="EMBL" id="AFN75825.1"/>
    </source>
</evidence>
<dbReference type="InterPro" id="IPR003439">
    <property type="entry name" value="ABC_transporter-like_ATP-bd"/>
</dbReference>
<proteinExistence type="predicted"/>
<dbReference type="InterPro" id="IPR027417">
    <property type="entry name" value="P-loop_NTPase"/>
</dbReference>
<dbReference type="KEGG" id="mro:MROS_2595"/>
<dbReference type="EMBL" id="CP003557">
    <property type="protein sequence ID" value="AFN75825.1"/>
    <property type="molecule type" value="Genomic_DNA"/>
</dbReference>
<name>I6Z9K1_MELRP</name>
<keyword evidence="2" id="KW-0547">Nucleotide-binding</keyword>
<dbReference type="RefSeq" id="WP_014857255.1">
    <property type="nucleotide sequence ID" value="NC_018178.1"/>
</dbReference>
<dbReference type="PANTHER" id="PTHR42788:SF13">
    <property type="entry name" value="ALIPHATIC SULFONATES IMPORT ATP-BINDING PROTEIN SSUB"/>
    <property type="match status" value="1"/>
</dbReference>
<dbReference type="Gene3D" id="3.40.50.300">
    <property type="entry name" value="P-loop containing nucleotide triphosphate hydrolases"/>
    <property type="match status" value="1"/>
</dbReference>